<evidence type="ECO:0000313" key="3">
    <source>
        <dbReference type="Proteomes" id="UP000800094"/>
    </source>
</evidence>
<evidence type="ECO:0000256" key="1">
    <source>
        <dbReference type="SAM" id="MobiDB-lite"/>
    </source>
</evidence>
<accession>A0A6A6IGV0</accession>
<evidence type="ECO:0000313" key="2">
    <source>
        <dbReference type="EMBL" id="KAF2249258.1"/>
    </source>
</evidence>
<dbReference type="AlphaFoldDB" id="A0A6A6IGV0"/>
<dbReference type="GeneID" id="54575303"/>
<name>A0A6A6IGV0_9PLEO</name>
<feature type="region of interest" description="Disordered" evidence="1">
    <location>
        <begin position="1"/>
        <end position="43"/>
    </location>
</feature>
<reference evidence="2" key="1">
    <citation type="journal article" date="2020" name="Stud. Mycol.">
        <title>101 Dothideomycetes genomes: a test case for predicting lifestyles and emergence of pathogens.</title>
        <authorList>
            <person name="Haridas S."/>
            <person name="Albert R."/>
            <person name="Binder M."/>
            <person name="Bloem J."/>
            <person name="Labutti K."/>
            <person name="Salamov A."/>
            <person name="Andreopoulos B."/>
            <person name="Baker S."/>
            <person name="Barry K."/>
            <person name="Bills G."/>
            <person name="Bluhm B."/>
            <person name="Cannon C."/>
            <person name="Castanera R."/>
            <person name="Culley D."/>
            <person name="Daum C."/>
            <person name="Ezra D."/>
            <person name="Gonzalez J."/>
            <person name="Henrissat B."/>
            <person name="Kuo A."/>
            <person name="Liang C."/>
            <person name="Lipzen A."/>
            <person name="Lutzoni F."/>
            <person name="Magnuson J."/>
            <person name="Mondo S."/>
            <person name="Nolan M."/>
            <person name="Ohm R."/>
            <person name="Pangilinan J."/>
            <person name="Park H.-J."/>
            <person name="Ramirez L."/>
            <person name="Alfaro M."/>
            <person name="Sun H."/>
            <person name="Tritt A."/>
            <person name="Yoshinaga Y."/>
            <person name="Zwiers L.-H."/>
            <person name="Turgeon B."/>
            <person name="Goodwin S."/>
            <person name="Spatafora J."/>
            <person name="Crous P."/>
            <person name="Grigoriev I."/>
        </authorList>
    </citation>
    <scope>NUCLEOTIDE SEQUENCE</scope>
    <source>
        <strain evidence="2">CBS 122368</strain>
    </source>
</reference>
<feature type="compositionally biased region" description="Low complexity" evidence="1">
    <location>
        <begin position="25"/>
        <end position="35"/>
    </location>
</feature>
<dbReference type="Proteomes" id="UP000800094">
    <property type="component" value="Unassembled WGS sequence"/>
</dbReference>
<gene>
    <name evidence="2" type="ORF">BU26DRAFT_315453</name>
</gene>
<protein>
    <submittedName>
        <fullName evidence="2">Uncharacterized protein</fullName>
    </submittedName>
</protein>
<proteinExistence type="predicted"/>
<dbReference type="RefSeq" id="XP_033684262.1">
    <property type="nucleotide sequence ID" value="XM_033821973.1"/>
</dbReference>
<organism evidence="2 3">
    <name type="scientific">Trematosphaeria pertusa</name>
    <dbReference type="NCBI Taxonomy" id="390896"/>
    <lineage>
        <taxon>Eukaryota</taxon>
        <taxon>Fungi</taxon>
        <taxon>Dikarya</taxon>
        <taxon>Ascomycota</taxon>
        <taxon>Pezizomycotina</taxon>
        <taxon>Dothideomycetes</taxon>
        <taxon>Pleosporomycetidae</taxon>
        <taxon>Pleosporales</taxon>
        <taxon>Massarineae</taxon>
        <taxon>Trematosphaeriaceae</taxon>
        <taxon>Trematosphaeria</taxon>
    </lineage>
</organism>
<sequence>MEPTPRPGMIRTTRTPWISYRRGPRSPGSSARQSGTKSSDLATNTILRSAGSRTLVRVSVPLSLTVSERATWALWGRTWLELLSAALPRCTSCGGTLGALWRCGAPSLPFLVPAQRVTQPWRIRKFSPTLQLFLRLPTFWWALLGVWFFVPKPAHKSLTGSFFVPWIDLVDCFRVRLNMHNGNLQNLSLLFHAYFVQGSALLGTSEVPRCASLSQMC</sequence>
<dbReference type="EMBL" id="ML987195">
    <property type="protein sequence ID" value="KAF2249258.1"/>
    <property type="molecule type" value="Genomic_DNA"/>
</dbReference>
<keyword evidence="3" id="KW-1185">Reference proteome</keyword>